<sequence length="275" mass="30102">MAVGDALAEIRRRSGLSVREVARRMELHHSAIVRAEAGTKRLEDDEVATLLGHLGATAAERQSIMAMLRDTDRSAWSAMGHSMPVQLSTLVRYEKDARRIIEVSSALVPGLLQTENYIRAIMSMGDVPADEIDDRVTYRLGRQAVLRRTTPPALEAIIDEAVLLRHIGGHAVMAEQLRELESIAHDASVTVRVLPLEAGAHRGMIGGFTVLESLDTAPVVHLEHLDSGTFVHKRPDTKTFLDALDSLRLIALSPEASTELIATHADIHAREASRS</sequence>
<dbReference type="Pfam" id="PF19054">
    <property type="entry name" value="DUF5753"/>
    <property type="match status" value="1"/>
</dbReference>
<dbReference type="GO" id="GO:0003677">
    <property type="term" value="F:DNA binding"/>
    <property type="evidence" value="ECO:0007669"/>
    <property type="project" value="InterPro"/>
</dbReference>
<evidence type="ECO:0000313" key="2">
    <source>
        <dbReference type="EMBL" id="AOS61043.1"/>
    </source>
</evidence>
<accession>A0AAC9HKM6</accession>
<protein>
    <submittedName>
        <fullName evidence="2">DNA binding protein with helix-turn-helix domain</fullName>
    </submittedName>
</protein>
<dbReference type="InterPro" id="IPR010982">
    <property type="entry name" value="Lambda_DNA-bd_dom_sf"/>
</dbReference>
<dbReference type="Pfam" id="PF13560">
    <property type="entry name" value="HTH_31"/>
    <property type="match status" value="1"/>
</dbReference>
<feature type="domain" description="HTH cro/C1-type" evidence="1">
    <location>
        <begin position="7"/>
        <end position="61"/>
    </location>
</feature>
<dbReference type="KEGG" id="ahm:TL08_00995"/>
<dbReference type="EMBL" id="CP014859">
    <property type="protein sequence ID" value="AOS61043.1"/>
    <property type="molecule type" value="Genomic_DNA"/>
</dbReference>
<dbReference type="Proteomes" id="UP000095210">
    <property type="component" value="Chromosome"/>
</dbReference>
<reference evidence="3" key="1">
    <citation type="submission" date="2016-03" db="EMBL/GenBank/DDBJ databases">
        <title>Complete genome sequence of the type strain Actinoalloteichus hymeniacidonis DSM 45092.</title>
        <authorList>
            <person name="Schaffert L."/>
            <person name="Albersmeier A."/>
            <person name="Winkler A."/>
            <person name="Kalinowski J."/>
            <person name="Zotchev S."/>
            <person name="Ruckert C."/>
        </authorList>
    </citation>
    <scope>NUCLEOTIDE SEQUENCE [LARGE SCALE GENOMIC DNA]</scope>
    <source>
        <strain evidence="3">HPA177(T) (DSM 45092(T))</strain>
    </source>
</reference>
<dbReference type="CDD" id="cd00093">
    <property type="entry name" value="HTH_XRE"/>
    <property type="match status" value="1"/>
</dbReference>
<evidence type="ECO:0000313" key="3">
    <source>
        <dbReference type="Proteomes" id="UP000095210"/>
    </source>
</evidence>
<dbReference type="Gene3D" id="1.10.260.40">
    <property type="entry name" value="lambda repressor-like DNA-binding domains"/>
    <property type="match status" value="1"/>
</dbReference>
<proteinExistence type="predicted"/>
<dbReference type="SUPFAM" id="SSF47413">
    <property type="entry name" value="lambda repressor-like DNA-binding domains"/>
    <property type="match status" value="1"/>
</dbReference>
<dbReference type="SMART" id="SM00530">
    <property type="entry name" value="HTH_XRE"/>
    <property type="match status" value="1"/>
</dbReference>
<evidence type="ECO:0000259" key="1">
    <source>
        <dbReference type="PROSITE" id="PS50943"/>
    </source>
</evidence>
<name>A0AAC9HKM6_9PSEU</name>
<gene>
    <name evidence="2" type="ORF">TL08_00995</name>
</gene>
<keyword evidence="3" id="KW-1185">Reference proteome</keyword>
<dbReference type="PROSITE" id="PS50943">
    <property type="entry name" value="HTH_CROC1"/>
    <property type="match status" value="1"/>
</dbReference>
<dbReference type="InterPro" id="IPR001387">
    <property type="entry name" value="Cro/C1-type_HTH"/>
</dbReference>
<dbReference type="InterPro" id="IPR043917">
    <property type="entry name" value="DUF5753"/>
</dbReference>
<organism evidence="2 3">
    <name type="scientific">Actinoalloteichus hymeniacidonis</name>
    <dbReference type="NCBI Taxonomy" id="340345"/>
    <lineage>
        <taxon>Bacteria</taxon>
        <taxon>Bacillati</taxon>
        <taxon>Actinomycetota</taxon>
        <taxon>Actinomycetes</taxon>
        <taxon>Pseudonocardiales</taxon>
        <taxon>Pseudonocardiaceae</taxon>
        <taxon>Actinoalloteichus</taxon>
    </lineage>
</organism>
<dbReference type="AlphaFoldDB" id="A0AAC9HKM6"/>
<dbReference type="RefSeq" id="WP_172803712.1">
    <property type="nucleotide sequence ID" value="NZ_CP014859.1"/>
</dbReference>